<dbReference type="GO" id="GO:0006260">
    <property type="term" value="P:DNA replication"/>
    <property type="evidence" value="ECO:0007669"/>
    <property type="project" value="UniProtKB-KW"/>
</dbReference>
<evidence type="ECO:0000256" key="4">
    <source>
        <dbReference type="ARBA" id="ARBA00022695"/>
    </source>
</evidence>
<dbReference type="GO" id="GO:0009432">
    <property type="term" value="P:SOS response"/>
    <property type="evidence" value="ECO:0007669"/>
    <property type="project" value="TreeGrafter"/>
</dbReference>
<dbReference type="EMBL" id="UHBY01000003">
    <property type="protein sequence ID" value="SUL36804.1"/>
    <property type="molecule type" value="Genomic_DNA"/>
</dbReference>
<accession>A0A380EL82</accession>
<evidence type="ECO:0000256" key="1">
    <source>
        <dbReference type="ARBA" id="ARBA00012417"/>
    </source>
</evidence>
<keyword evidence="7" id="KW-0227">DNA damage</keyword>
<evidence type="ECO:0000256" key="9">
    <source>
        <dbReference type="ARBA" id="ARBA00022932"/>
    </source>
</evidence>
<keyword evidence="5" id="KW-0235">DNA replication</keyword>
<dbReference type="PANTHER" id="PTHR11076">
    <property type="entry name" value="DNA REPAIR POLYMERASE UMUC / TRANSFERASE FAMILY MEMBER"/>
    <property type="match status" value="1"/>
</dbReference>
<dbReference type="Gene3D" id="1.10.150.20">
    <property type="entry name" value="5' to 3' exonuclease, C-terminal subdomain"/>
    <property type="match status" value="1"/>
</dbReference>
<evidence type="ECO:0000256" key="3">
    <source>
        <dbReference type="ARBA" id="ARBA00022679"/>
    </source>
</evidence>
<evidence type="ECO:0000259" key="12">
    <source>
        <dbReference type="Pfam" id="PF11799"/>
    </source>
</evidence>
<sequence length="147" mass="16797">MTLDIGDFPGVGKASKKVMHDNGIFNGRDLYEKTEFELIRLFGKRGRGLYNKARGIDHSEVKSSRVRKSVGTERTFATDVNDDEEILRKVWELSGKTAERLNKLQKSAKTVTVKIKTYQFETLSKQMSLRDSVSSEEDIYNIAYLLL</sequence>
<evidence type="ECO:0000256" key="7">
    <source>
        <dbReference type="ARBA" id="ARBA00022763"/>
    </source>
</evidence>
<organism evidence="13 14">
    <name type="scientific">Staphylococcus aureus</name>
    <dbReference type="NCBI Taxonomy" id="1280"/>
    <lineage>
        <taxon>Bacteria</taxon>
        <taxon>Bacillati</taxon>
        <taxon>Bacillota</taxon>
        <taxon>Bacilli</taxon>
        <taxon>Bacillales</taxon>
        <taxon>Staphylococcaceae</taxon>
        <taxon>Staphylococcus</taxon>
    </lineage>
</organism>
<keyword evidence="4 13" id="KW-0548">Nucleotidyltransferase</keyword>
<dbReference type="SUPFAM" id="SSF56672">
    <property type="entry name" value="DNA/RNA polymerases"/>
    <property type="match status" value="1"/>
</dbReference>
<comment type="catalytic activity">
    <reaction evidence="11">
        <text>DNA(n) + a 2'-deoxyribonucleoside 5'-triphosphate = DNA(n+1) + diphosphate</text>
        <dbReference type="Rhea" id="RHEA:22508"/>
        <dbReference type="Rhea" id="RHEA-COMP:17339"/>
        <dbReference type="Rhea" id="RHEA-COMP:17340"/>
        <dbReference type="ChEBI" id="CHEBI:33019"/>
        <dbReference type="ChEBI" id="CHEBI:61560"/>
        <dbReference type="ChEBI" id="CHEBI:173112"/>
        <dbReference type="EC" id="2.7.7.7"/>
    </reaction>
</comment>
<proteinExistence type="predicted"/>
<evidence type="ECO:0000313" key="14">
    <source>
        <dbReference type="Proteomes" id="UP000254116"/>
    </source>
</evidence>
<protein>
    <recommendedName>
        <fullName evidence="1">DNA-directed DNA polymerase</fullName>
        <ecNumber evidence="1">2.7.7.7</ecNumber>
    </recommendedName>
</protein>
<dbReference type="GO" id="GO:0006281">
    <property type="term" value="P:DNA repair"/>
    <property type="evidence" value="ECO:0007669"/>
    <property type="project" value="UniProtKB-KW"/>
</dbReference>
<gene>
    <name evidence="13" type="primary">dinB_1</name>
    <name evidence="13" type="ORF">NCTC10702_03003</name>
</gene>
<dbReference type="SUPFAM" id="SSF100879">
    <property type="entry name" value="Lesion bypass DNA polymerase (Y-family), little finger domain"/>
    <property type="match status" value="1"/>
</dbReference>
<dbReference type="PANTHER" id="PTHR11076:SF33">
    <property type="entry name" value="DNA POLYMERASE KAPPA"/>
    <property type="match status" value="1"/>
</dbReference>
<evidence type="ECO:0000256" key="5">
    <source>
        <dbReference type="ARBA" id="ARBA00022705"/>
    </source>
</evidence>
<keyword evidence="8" id="KW-0460">Magnesium</keyword>
<dbReference type="GO" id="GO:0005829">
    <property type="term" value="C:cytosol"/>
    <property type="evidence" value="ECO:0007669"/>
    <property type="project" value="TreeGrafter"/>
</dbReference>
<evidence type="ECO:0000256" key="2">
    <source>
        <dbReference type="ARBA" id="ARBA00022457"/>
    </source>
</evidence>
<dbReference type="GO" id="GO:0042276">
    <property type="term" value="P:error-prone translesion synthesis"/>
    <property type="evidence" value="ECO:0007669"/>
    <property type="project" value="TreeGrafter"/>
</dbReference>
<evidence type="ECO:0000256" key="8">
    <source>
        <dbReference type="ARBA" id="ARBA00022842"/>
    </source>
</evidence>
<keyword evidence="2" id="KW-0515">Mutator protein</keyword>
<evidence type="ECO:0000256" key="11">
    <source>
        <dbReference type="ARBA" id="ARBA00049244"/>
    </source>
</evidence>
<keyword evidence="6" id="KW-0479">Metal-binding</keyword>
<keyword evidence="3 13" id="KW-0808">Transferase</keyword>
<evidence type="ECO:0000256" key="6">
    <source>
        <dbReference type="ARBA" id="ARBA00022723"/>
    </source>
</evidence>
<dbReference type="GO" id="GO:0003887">
    <property type="term" value="F:DNA-directed DNA polymerase activity"/>
    <property type="evidence" value="ECO:0007669"/>
    <property type="project" value="UniProtKB-KW"/>
</dbReference>
<keyword evidence="9" id="KW-0239">DNA-directed DNA polymerase</keyword>
<evidence type="ECO:0000313" key="13">
    <source>
        <dbReference type="EMBL" id="SUL36804.1"/>
    </source>
</evidence>
<dbReference type="Gene3D" id="3.30.1490.100">
    <property type="entry name" value="DNA polymerase, Y-family, little finger domain"/>
    <property type="match status" value="1"/>
</dbReference>
<dbReference type="GO" id="GO:0046872">
    <property type="term" value="F:metal ion binding"/>
    <property type="evidence" value="ECO:0007669"/>
    <property type="project" value="UniProtKB-KW"/>
</dbReference>
<dbReference type="Proteomes" id="UP000254116">
    <property type="component" value="Unassembled WGS sequence"/>
</dbReference>
<dbReference type="InterPro" id="IPR036775">
    <property type="entry name" value="DNA_pol_Y-fam_lit_finger_sf"/>
</dbReference>
<dbReference type="Pfam" id="PF11799">
    <property type="entry name" value="IMS_C"/>
    <property type="match status" value="1"/>
</dbReference>
<evidence type="ECO:0000256" key="10">
    <source>
        <dbReference type="ARBA" id="ARBA00023204"/>
    </source>
</evidence>
<name>A0A380EL82_STAAU</name>
<dbReference type="EC" id="2.7.7.7" evidence="1"/>
<dbReference type="InterPro" id="IPR017961">
    <property type="entry name" value="DNA_pol_Y-fam_little_finger"/>
</dbReference>
<dbReference type="AlphaFoldDB" id="A0A380EL82"/>
<reference evidence="13 14" key="1">
    <citation type="submission" date="2018-06" db="EMBL/GenBank/DDBJ databases">
        <authorList>
            <consortium name="Pathogen Informatics"/>
            <person name="Doyle S."/>
        </authorList>
    </citation>
    <scope>NUCLEOTIDE SEQUENCE [LARGE SCALE GENOMIC DNA]</scope>
    <source>
        <strain evidence="13 14">NCTC10702</strain>
    </source>
</reference>
<dbReference type="InterPro" id="IPR050116">
    <property type="entry name" value="DNA_polymerase-Y"/>
</dbReference>
<dbReference type="FunFam" id="3.30.1490.100:FF:000004">
    <property type="entry name" value="DNA polymerase IV"/>
    <property type="match status" value="1"/>
</dbReference>
<dbReference type="GO" id="GO:0003684">
    <property type="term" value="F:damaged DNA binding"/>
    <property type="evidence" value="ECO:0007669"/>
    <property type="project" value="InterPro"/>
</dbReference>
<dbReference type="InterPro" id="IPR043502">
    <property type="entry name" value="DNA/RNA_pol_sf"/>
</dbReference>
<feature type="domain" description="DNA polymerase Y-family little finger" evidence="12">
    <location>
        <begin position="67"/>
        <end position="147"/>
    </location>
</feature>
<keyword evidence="10" id="KW-0234">DNA repair</keyword>